<feature type="domain" description="BppU N-terminal" evidence="3">
    <location>
        <begin position="10"/>
        <end position="147"/>
    </location>
</feature>
<dbReference type="GO" id="GO:0051701">
    <property type="term" value="P:biological process involved in interaction with host"/>
    <property type="evidence" value="ECO:0007669"/>
    <property type="project" value="UniProtKB-ARBA"/>
</dbReference>
<dbReference type="EMBL" id="KX379671">
    <property type="protein sequence ID" value="ANY28637.1"/>
    <property type="molecule type" value="Genomic_DNA"/>
</dbReference>
<dbReference type="InterPro" id="IPR012334">
    <property type="entry name" value="Pectin_lyas_fold"/>
</dbReference>
<dbReference type="InterPro" id="IPR018913">
    <property type="entry name" value="BppU_N"/>
</dbReference>
<organism evidence="4 5">
    <name type="scientific">Lactococcus phage 13W11L</name>
    <dbReference type="NCBI Taxonomy" id="1874587"/>
    <lineage>
        <taxon>Viruses</taxon>
        <taxon>Duplodnaviria</taxon>
        <taxon>Heunggongvirae</taxon>
        <taxon>Uroviricota</taxon>
        <taxon>Caudoviricetes</taxon>
        <taxon>Skunavirus</taxon>
        <taxon>Skunavirus sv13W11L</taxon>
    </lineage>
</organism>
<proteinExistence type="predicted"/>
<sequence length="728" mass="80462">MSLDNFRKRAIVWDTVNKDFPQPIQVMQGDVNARTLSVKIIDNGGEIDLTGHSLKLTYQYTNSSNSGFVMIPPENLTKGEFILVIPTEMTKPGVIEANLVLLNEDKEQVIVSKNLTFISDNSTVTDLAQEVNNKIDDFTKLLLENMPQVMRSELNDLHAQTESNTSNIELKANQTDLNNLQTTVNNQGITISAAAQETEVRSLISLLDNVKQTKKVARINLLLEQYKTSGYYRQYTNGEKLANTDYDLFDMVPVNADTDYFTGISPNAHIAFYDFEQKYISGLLKPQPNFATPSSYLNTLVVKVPTKAKYMSYACNKNATQSVFYENDNPILDPSQPIFDGLLPFEQTANPPRGIKKVCNQNMFNKKMVVSERYLDSKNGGLPHNANYNVYFMKVKPNTNYTTSGFVNNHDAFYDISGKFISSGNKSGTITTPANAFFWGISLTNAELPGAVICEGNVAKYSDFGTGAIFEVGDTAPQTLNVGADKKFTTIQAAVDFAKDGDTILISSGTYHEAVDAKTKLLHFKGVDKNTVTLEYENGAYSLPPLEISKGSVENMTIHAISQAQVSGEPGKAYCFHADYDIQIGHTLSFTNVKFINDDKQVIGVGLRNNFTLEFNSCDFFTPSGNNAFYVHDDPIRDNSSNQNLIVKDCSIVNNGTGATIHMQSQERVGAVAKVTWQRNIVVNLSGGKLIDVATYNNGLAKDKWLGSSDFVLQPTSALNNIPQLNFN</sequence>
<accession>A0A2H4ERY6</accession>
<evidence type="ECO:0000313" key="5">
    <source>
        <dbReference type="Proteomes" id="UP000241251"/>
    </source>
</evidence>
<protein>
    <submittedName>
        <fullName evidence="4">Neck passage structure</fullName>
    </submittedName>
</protein>
<evidence type="ECO:0000256" key="2">
    <source>
        <dbReference type="ARBA" id="ARBA00022844"/>
    </source>
</evidence>
<evidence type="ECO:0000256" key="1">
    <source>
        <dbReference type="ARBA" id="ARBA00004328"/>
    </source>
</evidence>
<name>A0A2H4ERY6_9CAUD</name>
<dbReference type="Gene3D" id="2.160.20.10">
    <property type="entry name" value="Single-stranded right-handed beta-helix, Pectin lyase-like"/>
    <property type="match status" value="1"/>
</dbReference>
<dbReference type="SUPFAM" id="SSF51126">
    <property type="entry name" value="Pectin lyase-like"/>
    <property type="match status" value="1"/>
</dbReference>
<dbReference type="Proteomes" id="UP000241251">
    <property type="component" value="Segment"/>
</dbReference>
<dbReference type="GO" id="GO:0044423">
    <property type="term" value="C:virion component"/>
    <property type="evidence" value="ECO:0007669"/>
    <property type="project" value="UniProtKB-KW"/>
</dbReference>
<dbReference type="Pfam" id="PF10651">
    <property type="entry name" value="BppU_N"/>
    <property type="match status" value="1"/>
</dbReference>
<comment type="subcellular location">
    <subcellularLocation>
        <location evidence="1">Virion</location>
    </subcellularLocation>
</comment>
<gene>
    <name evidence="4" type="ORF">13W11L_012</name>
</gene>
<keyword evidence="5" id="KW-1185">Reference proteome</keyword>
<reference evidence="4 5" key="1">
    <citation type="submission" date="2016-06" db="EMBL/GenBank/DDBJ databases">
        <title>Bacteriophages play LEGO with their Carbohydrate Binding Modules.</title>
        <authorList>
            <person name="Hayes S."/>
        </authorList>
    </citation>
    <scope>NUCLEOTIDE SEQUENCE [LARGE SCALE GENOMIC DNA]</scope>
</reference>
<evidence type="ECO:0000313" key="4">
    <source>
        <dbReference type="EMBL" id="ANY28637.1"/>
    </source>
</evidence>
<evidence type="ECO:0000259" key="3">
    <source>
        <dbReference type="Pfam" id="PF10651"/>
    </source>
</evidence>
<dbReference type="Gene3D" id="2.60.40.3350">
    <property type="match status" value="1"/>
</dbReference>
<dbReference type="GO" id="GO:0019058">
    <property type="term" value="P:viral life cycle"/>
    <property type="evidence" value="ECO:0007669"/>
    <property type="project" value="UniProtKB-ARBA"/>
</dbReference>
<dbReference type="InterPro" id="IPR011050">
    <property type="entry name" value="Pectin_lyase_fold/virulence"/>
</dbReference>
<keyword evidence="2" id="KW-0946">Virion</keyword>